<evidence type="ECO:0000313" key="3">
    <source>
        <dbReference type="EMBL" id="MCU6763115.1"/>
    </source>
</evidence>
<dbReference type="Proteomes" id="UP001652442">
    <property type="component" value="Unassembled WGS sequence"/>
</dbReference>
<protein>
    <submittedName>
        <fullName evidence="3">Phosphatase PAP2 family protein</fullName>
    </submittedName>
</protein>
<keyword evidence="4" id="KW-1185">Reference proteome</keyword>
<dbReference type="RefSeq" id="WP_158425758.1">
    <property type="nucleotide sequence ID" value="NZ_JAOQJQ010000005.1"/>
</dbReference>
<comment type="caution">
    <text evidence="3">The sequence shown here is derived from an EMBL/GenBank/DDBJ whole genome shotgun (WGS) entry which is preliminary data.</text>
</comment>
<name>A0ABT2TLM6_9FIRM</name>
<organism evidence="3 4">
    <name type="scientific">Brotonthovivens ammoniilytica</name>
    <dbReference type="NCBI Taxonomy" id="2981725"/>
    <lineage>
        <taxon>Bacteria</taxon>
        <taxon>Bacillati</taxon>
        <taxon>Bacillota</taxon>
        <taxon>Clostridia</taxon>
        <taxon>Lachnospirales</taxon>
        <taxon>Lachnospiraceae</taxon>
        <taxon>Brotonthovivens</taxon>
    </lineage>
</organism>
<dbReference type="InterPro" id="IPR036938">
    <property type="entry name" value="PAP2/HPO_sf"/>
</dbReference>
<evidence type="ECO:0000256" key="1">
    <source>
        <dbReference type="SAM" id="Phobius"/>
    </source>
</evidence>
<reference evidence="3 4" key="1">
    <citation type="journal article" date="2021" name="ISME Commun">
        <title>Automated analysis of genomic sequences facilitates high-throughput and comprehensive description of bacteria.</title>
        <authorList>
            <person name="Hitch T.C.A."/>
        </authorList>
    </citation>
    <scope>NUCLEOTIDE SEQUENCE [LARGE SCALE GENOMIC DNA]</scope>
    <source>
        <strain evidence="3 4">Sanger_109</strain>
    </source>
</reference>
<feature type="domain" description="Phosphatidic acid phosphatase type 2/haloperoxidase" evidence="2">
    <location>
        <begin position="130"/>
        <end position="201"/>
    </location>
</feature>
<feature type="transmembrane region" description="Helical" evidence="1">
    <location>
        <begin position="183"/>
        <end position="202"/>
    </location>
</feature>
<keyword evidence="1" id="KW-0472">Membrane</keyword>
<dbReference type="InterPro" id="IPR000326">
    <property type="entry name" value="PAP2/HPO"/>
</dbReference>
<gene>
    <name evidence="3" type="ORF">OCV88_12385</name>
</gene>
<dbReference type="SUPFAM" id="SSF48317">
    <property type="entry name" value="Acid phosphatase/Vanadium-dependent haloperoxidase"/>
    <property type="match status" value="1"/>
</dbReference>
<dbReference type="EMBL" id="JAOQJQ010000005">
    <property type="protein sequence ID" value="MCU6763115.1"/>
    <property type="molecule type" value="Genomic_DNA"/>
</dbReference>
<sequence length="222" mass="26182">MKKLFLKYKHGLWLLYVFFYFPCFSYLEKTVTTQFHEIHMSVDDLIPFCEYFIIPYYLWFLFVIIAVIYFFFRDASEFNRFCIFLGVGMTLFLFISAIYPNGHYLRPENFPRDNVFTDLVRLLYESDTPTNLFPSIHVYNSVAVMLAVLYSRYLKKRPVIRWGSVVLTILIILSTLFLKQHSLFDVLTAFLLAFVMWGLIYSPCAVKLAGKKPVGDNKAQQI</sequence>
<proteinExistence type="predicted"/>
<feature type="transmembrane region" description="Helical" evidence="1">
    <location>
        <begin position="132"/>
        <end position="150"/>
    </location>
</feature>
<accession>A0ABT2TLM6</accession>
<feature type="transmembrane region" description="Helical" evidence="1">
    <location>
        <begin position="159"/>
        <end position="177"/>
    </location>
</feature>
<dbReference type="Pfam" id="PF01569">
    <property type="entry name" value="PAP2"/>
    <property type="match status" value="1"/>
</dbReference>
<dbReference type="Gene3D" id="1.20.144.10">
    <property type="entry name" value="Phosphatidic acid phosphatase type 2/haloperoxidase"/>
    <property type="match status" value="1"/>
</dbReference>
<keyword evidence="1" id="KW-0812">Transmembrane</keyword>
<evidence type="ECO:0000259" key="2">
    <source>
        <dbReference type="Pfam" id="PF01569"/>
    </source>
</evidence>
<feature type="transmembrane region" description="Helical" evidence="1">
    <location>
        <begin position="51"/>
        <end position="72"/>
    </location>
</feature>
<feature type="transmembrane region" description="Helical" evidence="1">
    <location>
        <begin position="81"/>
        <end position="99"/>
    </location>
</feature>
<keyword evidence="1" id="KW-1133">Transmembrane helix</keyword>
<evidence type="ECO:0000313" key="4">
    <source>
        <dbReference type="Proteomes" id="UP001652442"/>
    </source>
</evidence>
<feature type="transmembrane region" description="Helical" evidence="1">
    <location>
        <begin position="12"/>
        <end position="31"/>
    </location>
</feature>